<gene>
    <name evidence="3" type="ORF">GV827_21995</name>
</gene>
<dbReference type="GO" id="GO:0003700">
    <property type="term" value="F:DNA-binding transcription factor activity"/>
    <property type="evidence" value="ECO:0007669"/>
    <property type="project" value="InterPro"/>
</dbReference>
<dbReference type="NCBIfam" id="TIGR04176">
    <property type="entry name" value="MarR_EPS"/>
    <property type="match status" value="1"/>
</dbReference>
<dbReference type="SUPFAM" id="SSF46785">
    <property type="entry name" value="Winged helix' DNA-binding domain"/>
    <property type="match status" value="1"/>
</dbReference>
<dbReference type="Gene3D" id="1.10.10.10">
    <property type="entry name" value="Winged helix-like DNA-binding domain superfamily/Winged helix DNA-binding domain"/>
    <property type="match status" value="1"/>
</dbReference>
<evidence type="ECO:0000259" key="2">
    <source>
        <dbReference type="SMART" id="SM00347"/>
    </source>
</evidence>
<dbReference type="SMART" id="SM00347">
    <property type="entry name" value="HTH_MARR"/>
    <property type="match status" value="1"/>
</dbReference>
<dbReference type="InterPro" id="IPR000835">
    <property type="entry name" value="HTH_MarR-typ"/>
</dbReference>
<proteinExistence type="predicted"/>
<dbReference type="Proteomes" id="UP000468591">
    <property type="component" value="Unassembled WGS sequence"/>
</dbReference>
<feature type="coiled-coil region" evidence="1">
    <location>
        <begin position="82"/>
        <end position="109"/>
    </location>
</feature>
<dbReference type="EMBL" id="JAABNT010000034">
    <property type="protein sequence ID" value="NEK25042.1"/>
    <property type="molecule type" value="Genomic_DNA"/>
</dbReference>
<name>A0A6P0CFX2_9RHOB</name>
<protein>
    <submittedName>
        <fullName evidence="3">MarR family EPS-associated transcriptional regulator</fullName>
    </submittedName>
</protein>
<accession>A0A6P0CFX2</accession>
<dbReference type="InterPro" id="IPR036388">
    <property type="entry name" value="WH-like_DNA-bd_sf"/>
</dbReference>
<reference evidence="3 4" key="1">
    <citation type="submission" date="2020-01" db="EMBL/GenBank/DDBJ databases">
        <title>Sulfitobacter sediminilitoris sp. nov., isolated from a tidal flat.</title>
        <authorList>
            <person name="Park S."/>
            <person name="Yoon J.-H."/>
        </authorList>
    </citation>
    <scope>NUCLEOTIDE SEQUENCE [LARGE SCALE GENOMIC DNA]</scope>
    <source>
        <strain evidence="3 4">JBTF-M27</strain>
    </source>
</reference>
<dbReference type="Pfam" id="PF13412">
    <property type="entry name" value="HTH_24"/>
    <property type="match status" value="1"/>
</dbReference>
<comment type="caution">
    <text evidence="3">The sequence shown here is derived from an EMBL/GenBank/DDBJ whole genome shotgun (WGS) entry which is preliminary data.</text>
</comment>
<sequence length="113" mass="12897">MDRDVQFRVLRLLEHHPETSQREISDALGVSLGAVNYVLKALIEKGEVKIKNFRASDNKLRYAYILTPRGIEAKARLMAGFLKRKLAEYEALKAEIESLDVELAAQREREGRA</sequence>
<dbReference type="AlphaFoldDB" id="A0A6P0CFX2"/>
<dbReference type="InterPro" id="IPR026433">
    <property type="entry name" value="MarR_EPS"/>
</dbReference>
<dbReference type="InterPro" id="IPR036390">
    <property type="entry name" value="WH_DNA-bd_sf"/>
</dbReference>
<evidence type="ECO:0000313" key="3">
    <source>
        <dbReference type="EMBL" id="NEK25042.1"/>
    </source>
</evidence>
<evidence type="ECO:0000256" key="1">
    <source>
        <dbReference type="SAM" id="Coils"/>
    </source>
</evidence>
<keyword evidence="1" id="KW-0175">Coiled coil</keyword>
<evidence type="ECO:0000313" key="4">
    <source>
        <dbReference type="Proteomes" id="UP000468591"/>
    </source>
</evidence>
<organism evidence="3 4">
    <name type="scientific">Sulfitobacter sediminilitoris</name>
    <dbReference type="NCBI Taxonomy" id="2698830"/>
    <lineage>
        <taxon>Bacteria</taxon>
        <taxon>Pseudomonadati</taxon>
        <taxon>Pseudomonadota</taxon>
        <taxon>Alphaproteobacteria</taxon>
        <taxon>Rhodobacterales</taxon>
        <taxon>Roseobacteraceae</taxon>
        <taxon>Sulfitobacter</taxon>
    </lineage>
</organism>
<feature type="domain" description="HTH marR-type" evidence="2">
    <location>
        <begin position="4"/>
        <end position="101"/>
    </location>
</feature>
<keyword evidence="4" id="KW-1185">Reference proteome</keyword>